<name>A0A6H5HR54_9HEMI</name>
<evidence type="ECO:0000313" key="2">
    <source>
        <dbReference type="Proteomes" id="UP000479000"/>
    </source>
</evidence>
<feature type="non-terminal residue" evidence="1">
    <location>
        <position position="399"/>
    </location>
</feature>
<keyword evidence="2" id="KW-1185">Reference proteome</keyword>
<gene>
    <name evidence="1" type="ORF">NTEN_LOCUS23065</name>
</gene>
<accession>A0A6H5HR54</accession>
<dbReference type="AlphaFoldDB" id="A0A6H5HR54"/>
<proteinExistence type="predicted"/>
<dbReference type="EMBL" id="CADCXU010033939">
    <property type="protein sequence ID" value="CAB0019353.1"/>
    <property type="molecule type" value="Genomic_DNA"/>
</dbReference>
<sequence>SSDIWIPNEEKKAQIWHATPIPEGDANLAATGELFRPPAAELSNCHDPSALRRTYLVHQVSILPSVVVKERYVIRFLIANDQPVQLVNHRCSLVTNVINGINVSELLDSPLNLLVGLLLAFLSFESLDFQMNIENETDRALKHEKVIGTDHADNFYHNTDNLCWTESLLREKIASTDIAGCITVEKLSNRLRGRYYENIFIGKLLFENNCLPTIWLDRIGVRGKLAVYKRRKKIPADPVLRNNPTQLTVGTRDEEHWTRLVLEVANAQFGITPRVGYAIANCSQYVFEDVTTLPTISALPAIRTRVFTKKSSRAETRVLSTSTSRTYVKLMKKTFPNFNNYIRLELRCPNKNSEKFPTGLSRIGTKIEQDFNVPKITKRCVISFPGTVVRLFLILFLNL</sequence>
<protein>
    <submittedName>
        <fullName evidence="1">Uncharacterized protein</fullName>
    </submittedName>
</protein>
<dbReference type="Proteomes" id="UP000479000">
    <property type="component" value="Unassembled WGS sequence"/>
</dbReference>
<feature type="non-terminal residue" evidence="1">
    <location>
        <position position="1"/>
    </location>
</feature>
<organism evidence="1 2">
    <name type="scientific">Nesidiocoris tenuis</name>
    <dbReference type="NCBI Taxonomy" id="355587"/>
    <lineage>
        <taxon>Eukaryota</taxon>
        <taxon>Metazoa</taxon>
        <taxon>Ecdysozoa</taxon>
        <taxon>Arthropoda</taxon>
        <taxon>Hexapoda</taxon>
        <taxon>Insecta</taxon>
        <taxon>Pterygota</taxon>
        <taxon>Neoptera</taxon>
        <taxon>Paraneoptera</taxon>
        <taxon>Hemiptera</taxon>
        <taxon>Heteroptera</taxon>
        <taxon>Panheteroptera</taxon>
        <taxon>Cimicomorpha</taxon>
        <taxon>Miridae</taxon>
        <taxon>Dicyphina</taxon>
        <taxon>Nesidiocoris</taxon>
    </lineage>
</organism>
<evidence type="ECO:0000313" key="1">
    <source>
        <dbReference type="EMBL" id="CAB0019353.1"/>
    </source>
</evidence>
<reference evidence="1 2" key="1">
    <citation type="submission" date="2020-02" db="EMBL/GenBank/DDBJ databases">
        <authorList>
            <person name="Ferguson B K."/>
        </authorList>
    </citation>
    <scope>NUCLEOTIDE SEQUENCE [LARGE SCALE GENOMIC DNA]</scope>
</reference>